<dbReference type="Pfam" id="PF02836">
    <property type="entry name" value="Glyco_hydro_2_C"/>
    <property type="match status" value="1"/>
</dbReference>
<evidence type="ECO:0000256" key="2">
    <source>
        <dbReference type="ARBA" id="ARBA00022801"/>
    </source>
</evidence>
<dbReference type="InterPro" id="IPR006103">
    <property type="entry name" value="Glyco_hydro_2_cat"/>
</dbReference>
<evidence type="ECO:0000259" key="5">
    <source>
        <dbReference type="Pfam" id="PF02836"/>
    </source>
</evidence>
<evidence type="ECO:0000259" key="6">
    <source>
        <dbReference type="Pfam" id="PF22666"/>
    </source>
</evidence>
<dbReference type="PANTHER" id="PTHR42732">
    <property type="entry name" value="BETA-GALACTOSIDASE"/>
    <property type="match status" value="1"/>
</dbReference>
<evidence type="ECO:0000256" key="3">
    <source>
        <dbReference type="ARBA" id="ARBA00023295"/>
    </source>
</evidence>
<dbReference type="Pfam" id="PF00703">
    <property type="entry name" value="Glyco_hydro_2"/>
    <property type="match status" value="1"/>
</dbReference>
<dbReference type="SUPFAM" id="SSF49303">
    <property type="entry name" value="beta-Galactosidase/glucuronidase domain"/>
    <property type="match status" value="1"/>
</dbReference>
<dbReference type="Pfam" id="PF22666">
    <property type="entry name" value="Glyco_hydro_2_N2"/>
    <property type="match status" value="1"/>
</dbReference>
<dbReference type="InterPro" id="IPR017853">
    <property type="entry name" value="GH"/>
</dbReference>
<dbReference type="AlphaFoldDB" id="A0A931A3H1"/>
<dbReference type="InterPro" id="IPR006102">
    <property type="entry name" value="Ig-like_GH2"/>
</dbReference>
<dbReference type="Gene3D" id="2.60.120.200">
    <property type="match status" value="1"/>
</dbReference>
<keyword evidence="8" id="KW-1185">Reference proteome</keyword>
<protein>
    <recommendedName>
        <fullName evidence="9">Beta-galactosidase</fullName>
    </recommendedName>
</protein>
<comment type="caution">
    <text evidence="7">The sequence shown here is derived from an EMBL/GenBank/DDBJ whole genome shotgun (WGS) entry which is preliminary data.</text>
</comment>
<organism evidence="7 8">
    <name type="scientific">Nonomuraea cypriaca</name>
    <dbReference type="NCBI Taxonomy" id="1187855"/>
    <lineage>
        <taxon>Bacteria</taxon>
        <taxon>Bacillati</taxon>
        <taxon>Actinomycetota</taxon>
        <taxon>Actinomycetes</taxon>
        <taxon>Streptosporangiales</taxon>
        <taxon>Streptosporangiaceae</taxon>
        <taxon>Nonomuraea</taxon>
    </lineage>
</organism>
<dbReference type="RefSeq" id="WP_195893288.1">
    <property type="nucleotide sequence ID" value="NZ_JADOGI010000001.1"/>
</dbReference>
<feature type="domain" description="Glycoside hydrolase family 2 catalytic" evidence="5">
    <location>
        <begin position="315"/>
        <end position="530"/>
    </location>
</feature>
<dbReference type="InterPro" id="IPR054593">
    <property type="entry name" value="Beta-mannosidase-like_N2"/>
</dbReference>
<dbReference type="InterPro" id="IPR006311">
    <property type="entry name" value="TAT_signal"/>
</dbReference>
<sequence length="1144" mass="123699">MSFDVTRRDVLKGMGAAGVVLAVPAGATAYASAETSATRQTLDLAGMWEFGTDGATYPHSVAVPNFLVPVGWWIYTPDDFPEEVNRIASYGYDASTLTEGWYRRVVTIPAAWAGRRVELRFDGIAMYSEIRVNGTLMESSWGMWRTHRLHVTGHVQAGQPLTIDVYVKMDQRADTYSHGEFGGLSRAATSKAMGIWESVRLVASDPILVDDVFFKPRTDGADIDVTVANHSSTGATLTVRNVATAVDGGATLFERVDQVTVGAGATGMITASASGVQPRLWSPDDPRLYLLTTTVERDGTVLDEVTTRVGFRTFEVRGNTFYLNGNPYWMRGAGHLPTVMVGREKIPQMRQWLELLRDDNVRVTRMHMGPAPSPWFDLTDEIGFGVDMEGIRQWAFSGEPAPAQVYVDAWYEEMIDVIRRVRNHPSVLLWTTGNEMGCYDLASWTVLSNLNKAIRAADPTRPLVADSYYMRNPTTYESTLKPAGIDDGDVDDAHLYFGWYQPSAFVLTSGQTNGGSQADQNRPFISAELGTGYPDFHTGRPEDTYLNLVHAAQPWVGAHAADADPAIFLDTHAMLNKELAEMLRRTRFEGRGTAGFLLFSTATWFKDFYSNPTIGKFPVNDAVLLAYQPVLVSLDSAARHFYAGEQFQTAVVLVNDHTPHGATTLSWEIVDAGGQHLAGAGSIPLPAVAYHANVRANVTIAIPATLAADRVAAVLHLTVTDGATTISRNQYDIVLATHAYAAAGTAGGADSVWLYDPTGATRQSLDTVGLQYTAVGSLIGLAPGNPDLLVIGKGAVDDTVLAANLRDYADAGGRVVILEGGDRTRELFPGEIATVKSVDGEVVTPVHDDSAVFAGMDPMDMRWWRHNDGSKPYVTHRAAQFDRLNAVNIARLGIYTAPGPPQATPTFDERSGYPIFLKKTRPDSTGYLVVSELTTSTSATVDPLAGKLLANLLAVPASVPLDPPPPSWDGFTEGFENGLGAWTVLKGTLAVSTAKAHTGTQSLGKSGGPGVVYRQGTATHGTVTLWFYDDAASTDTMFVARVDDDPDTGHFRGIGVRTDINATHYVLRVDGTFSVTSVVRTTGWHQFRWDYTSGTGVTMSIDGQQIGTATGLAMFSTIALGDWWGIQSESGINFVDDIAVVIAS</sequence>
<gene>
    <name evidence="7" type="ORF">ITP53_00790</name>
</gene>
<dbReference type="Gene3D" id="3.20.20.80">
    <property type="entry name" value="Glycosidases"/>
    <property type="match status" value="1"/>
</dbReference>
<feature type="domain" description="Glycoside hydrolase family 2 immunoglobulin-like beta-sandwich" evidence="4">
    <location>
        <begin position="209"/>
        <end position="312"/>
    </location>
</feature>
<dbReference type="SUPFAM" id="SSF49785">
    <property type="entry name" value="Galactose-binding domain-like"/>
    <property type="match status" value="1"/>
</dbReference>
<reference evidence="7" key="1">
    <citation type="submission" date="2020-11" db="EMBL/GenBank/DDBJ databases">
        <title>Whole-genome analyses of Nonomuraea sp. K274.</title>
        <authorList>
            <person name="Veyisoglu A."/>
        </authorList>
    </citation>
    <scope>NUCLEOTIDE SEQUENCE</scope>
    <source>
        <strain evidence="7">K274</strain>
    </source>
</reference>
<dbReference type="InterPro" id="IPR036156">
    <property type="entry name" value="Beta-gal/glucu_dom_sf"/>
</dbReference>
<feature type="domain" description="Beta-mannosidase-like galactose-binding" evidence="6">
    <location>
        <begin position="101"/>
        <end position="173"/>
    </location>
</feature>
<evidence type="ECO:0000313" key="7">
    <source>
        <dbReference type="EMBL" id="MBF8184305.1"/>
    </source>
</evidence>
<accession>A0A931A3H1</accession>
<dbReference type="GO" id="GO:0004553">
    <property type="term" value="F:hydrolase activity, hydrolyzing O-glycosyl compounds"/>
    <property type="evidence" value="ECO:0007669"/>
    <property type="project" value="InterPro"/>
</dbReference>
<dbReference type="Gene3D" id="2.60.40.10">
    <property type="entry name" value="Immunoglobulins"/>
    <property type="match status" value="1"/>
</dbReference>
<proteinExistence type="inferred from homology"/>
<keyword evidence="3" id="KW-0326">Glycosidase</keyword>
<evidence type="ECO:0008006" key="9">
    <source>
        <dbReference type="Google" id="ProtNLM"/>
    </source>
</evidence>
<evidence type="ECO:0000259" key="4">
    <source>
        <dbReference type="Pfam" id="PF00703"/>
    </source>
</evidence>
<dbReference type="PROSITE" id="PS51318">
    <property type="entry name" value="TAT"/>
    <property type="match status" value="1"/>
</dbReference>
<dbReference type="GO" id="GO:0005975">
    <property type="term" value="P:carbohydrate metabolic process"/>
    <property type="evidence" value="ECO:0007669"/>
    <property type="project" value="InterPro"/>
</dbReference>
<evidence type="ECO:0000256" key="1">
    <source>
        <dbReference type="ARBA" id="ARBA00007401"/>
    </source>
</evidence>
<dbReference type="InterPro" id="IPR051913">
    <property type="entry name" value="GH2_Domain-Containing"/>
</dbReference>
<name>A0A931A3H1_9ACTN</name>
<dbReference type="Proteomes" id="UP000605361">
    <property type="component" value="Unassembled WGS sequence"/>
</dbReference>
<dbReference type="EMBL" id="JADOGI010000001">
    <property type="protein sequence ID" value="MBF8184305.1"/>
    <property type="molecule type" value="Genomic_DNA"/>
</dbReference>
<dbReference type="Gene3D" id="2.60.120.260">
    <property type="entry name" value="Galactose-binding domain-like"/>
    <property type="match status" value="1"/>
</dbReference>
<evidence type="ECO:0000313" key="8">
    <source>
        <dbReference type="Proteomes" id="UP000605361"/>
    </source>
</evidence>
<dbReference type="InterPro" id="IPR008979">
    <property type="entry name" value="Galactose-bd-like_sf"/>
</dbReference>
<dbReference type="PANTHER" id="PTHR42732:SF1">
    <property type="entry name" value="BETA-MANNOSIDASE"/>
    <property type="match status" value="1"/>
</dbReference>
<dbReference type="InterPro" id="IPR013783">
    <property type="entry name" value="Ig-like_fold"/>
</dbReference>
<keyword evidence="2" id="KW-0378">Hydrolase</keyword>
<dbReference type="SUPFAM" id="SSF51445">
    <property type="entry name" value="(Trans)glycosidases"/>
    <property type="match status" value="1"/>
</dbReference>
<comment type="similarity">
    <text evidence="1">Belongs to the glycosyl hydrolase 2 family.</text>
</comment>